<dbReference type="PANTHER" id="PTHR37418">
    <property type="entry name" value="3-KETO-5-AMINOHEXANOATE CLEAVAGE ENZYME-RELATED"/>
    <property type="match status" value="1"/>
</dbReference>
<dbReference type="Proteomes" id="UP000190166">
    <property type="component" value="Unassembled WGS sequence"/>
</dbReference>
<dbReference type="GO" id="GO:0043720">
    <property type="term" value="F:3-keto-5-aminohexanoate cleavage activity"/>
    <property type="evidence" value="ECO:0007669"/>
    <property type="project" value="InterPro"/>
</dbReference>
<dbReference type="RefSeq" id="WP_079473136.1">
    <property type="nucleotide sequence ID" value="NZ_FUZZ01000006.1"/>
</dbReference>
<keyword evidence="2" id="KW-1185">Reference proteome</keyword>
<accession>A0A1T5PB43</accession>
<dbReference type="InterPro" id="IPR013785">
    <property type="entry name" value="Aldolase_TIM"/>
</dbReference>
<dbReference type="InterPro" id="IPR008567">
    <property type="entry name" value="BKACE"/>
</dbReference>
<evidence type="ECO:0000313" key="2">
    <source>
        <dbReference type="Proteomes" id="UP000190166"/>
    </source>
</evidence>
<evidence type="ECO:0000313" key="1">
    <source>
        <dbReference type="EMBL" id="SKD09965.1"/>
    </source>
</evidence>
<dbReference type="EMBL" id="FUZZ01000006">
    <property type="protein sequence ID" value="SKD09965.1"/>
    <property type="molecule type" value="Genomic_DNA"/>
</dbReference>
<protein>
    <submittedName>
        <fullName evidence="1">Uncharacterized conserved protein, DUF849 family</fullName>
    </submittedName>
</protein>
<dbReference type="Pfam" id="PF05853">
    <property type="entry name" value="BKACE"/>
    <property type="match status" value="1"/>
</dbReference>
<dbReference type="PANTHER" id="PTHR37418:SF1">
    <property type="entry name" value="3-KETO-5-AMINOHEXANOATE CLEAVAGE PROTEIN"/>
    <property type="match status" value="1"/>
</dbReference>
<reference evidence="2" key="1">
    <citation type="submission" date="2017-02" db="EMBL/GenBank/DDBJ databases">
        <authorList>
            <person name="Varghese N."/>
            <person name="Submissions S."/>
        </authorList>
    </citation>
    <scope>NUCLEOTIDE SEQUENCE [LARGE SCALE GENOMIC DNA]</scope>
    <source>
        <strain evidence="2">DSM 18108</strain>
    </source>
</reference>
<dbReference type="AlphaFoldDB" id="A0A1T5PB43"/>
<sequence>MFIKAALNGSRSKADHPDIPVTTAELVAAATSAVLAGAGAIHFHVRDHNGKETLEPQFVNEQVKAVKAAVPEIPVGISTGAWIVPDISQRLAYIREWEVLPNFVSVNGHEAGFERIIQAILDKKIGVEAGLNSAQAATNFSSSGLLKECFRLLIEPEEQELTAALATVKAIEDKLTDKQPHQTVVLHGFDSTCWEILKVAKYKGYDLRIGFEDTLLDPSGAIAESNEALVKAAFHWS</sequence>
<dbReference type="STRING" id="393003.SAMN05660461_5865"/>
<name>A0A1T5PB43_9BACT</name>
<proteinExistence type="predicted"/>
<organism evidence="1 2">
    <name type="scientific">Chitinophaga ginsengisegetis</name>
    <dbReference type="NCBI Taxonomy" id="393003"/>
    <lineage>
        <taxon>Bacteria</taxon>
        <taxon>Pseudomonadati</taxon>
        <taxon>Bacteroidota</taxon>
        <taxon>Chitinophagia</taxon>
        <taxon>Chitinophagales</taxon>
        <taxon>Chitinophagaceae</taxon>
        <taxon>Chitinophaga</taxon>
    </lineage>
</organism>
<gene>
    <name evidence="1" type="ORF">SAMN05660461_5865</name>
</gene>
<dbReference type="Gene3D" id="3.20.20.70">
    <property type="entry name" value="Aldolase class I"/>
    <property type="match status" value="1"/>
</dbReference>